<organism evidence="2 3">
    <name type="scientific">Batillaria attramentaria</name>
    <dbReference type="NCBI Taxonomy" id="370345"/>
    <lineage>
        <taxon>Eukaryota</taxon>
        <taxon>Metazoa</taxon>
        <taxon>Spiralia</taxon>
        <taxon>Lophotrochozoa</taxon>
        <taxon>Mollusca</taxon>
        <taxon>Gastropoda</taxon>
        <taxon>Caenogastropoda</taxon>
        <taxon>Sorbeoconcha</taxon>
        <taxon>Cerithioidea</taxon>
        <taxon>Batillariidae</taxon>
        <taxon>Batillaria</taxon>
    </lineage>
</organism>
<keyword evidence="3" id="KW-1185">Reference proteome</keyword>
<evidence type="ECO:0000256" key="1">
    <source>
        <dbReference type="SAM" id="MobiDB-lite"/>
    </source>
</evidence>
<evidence type="ECO:0000313" key="2">
    <source>
        <dbReference type="EMBL" id="KAK7491744.1"/>
    </source>
</evidence>
<comment type="caution">
    <text evidence="2">The sequence shown here is derived from an EMBL/GenBank/DDBJ whole genome shotgun (WGS) entry which is preliminary data.</text>
</comment>
<gene>
    <name evidence="2" type="ORF">BaRGS_00017000</name>
</gene>
<proteinExistence type="predicted"/>
<feature type="region of interest" description="Disordered" evidence="1">
    <location>
        <begin position="44"/>
        <end position="66"/>
    </location>
</feature>
<evidence type="ECO:0000313" key="3">
    <source>
        <dbReference type="Proteomes" id="UP001519460"/>
    </source>
</evidence>
<feature type="compositionally biased region" description="Low complexity" evidence="1">
    <location>
        <begin position="51"/>
        <end position="60"/>
    </location>
</feature>
<dbReference type="Proteomes" id="UP001519460">
    <property type="component" value="Unassembled WGS sequence"/>
</dbReference>
<dbReference type="EMBL" id="JACVVK020000111">
    <property type="protein sequence ID" value="KAK7491744.1"/>
    <property type="molecule type" value="Genomic_DNA"/>
</dbReference>
<name>A0ABD0KWX3_9CAEN</name>
<accession>A0ABD0KWX3</accession>
<protein>
    <submittedName>
        <fullName evidence="2">Uncharacterized protein</fullName>
    </submittedName>
</protein>
<reference evidence="2 3" key="1">
    <citation type="journal article" date="2023" name="Sci. Data">
        <title>Genome assembly of the Korean intertidal mud-creeper Batillaria attramentaria.</title>
        <authorList>
            <person name="Patra A.K."/>
            <person name="Ho P.T."/>
            <person name="Jun S."/>
            <person name="Lee S.J."/>
            <person name="Kim Y."/>
            <person name="Won Y.J."/>
        </authorList>
    </citation>
    <scope>NUCLEOTIDE SEQUENCE [LARGE SCALE GENOMIC DNA]</scope>
    <source>
        <strain evidence="2">Wonlab-2016</strain>
    </source>
</reference>
<dbReference type="AlphaFoldDB" id="A0ABD0KWX3"/>
<sequence>MKVCPTAAQFACRSKRGRRTALPVQRRTSSIKITAVLQQANSLNVSHNTAQRRSQGESSGQRGGENLAKTWSVIEAAY</sequence>